<proteinExistence type="predicted"/>
<dbReference type="EMBL" id="VYZN01000049">
    <property type="protein sequence ID" value="KAE9528108.1"/>
    <property type="molecule type" value="Genomic_DNA"/>
</dbReference>
<dbReference type="AlphaFoldDB" id="A0A6G0TAT1"/>
<organism evidence="1 2">
    <name type="scientific">Aphis glycines</name>
    <name type="common">Soybean aphid</name>
    <dbReference type="NCBI Taxonomy" id="307491"/>
    <lineage>
        <taxon>Eukaryota</taxon>
        <taxon>Metazoa</taxon>
        <taxon>Ecdysozoa</taxon>
        <taxon>Arthropoda</taxon>
        <taxon>Hexapoda</taxon>
        <taxon>Insecta</taxon>
        <taxon>Pterygota</taxon>
        <taxon>Neoptera</taxon>
        <taxon>Paraneoptera</taxon>
        <taxon>Hemiptera</taxon>
        <taxon>Sternorrhyncha</taxon>
        <taxon>Aphidomorpha</taxon>
        <taxon>Aphidoidea</taxon>
        <taxon>Aphididae</taxon>
        <taxon>Aphidini</taxon>
        <taxon>Aphis</taxon>
        <taxon>Aphis</taxon>
    </lineage>
</organism>
<evidence type="ECO:0000313" key="2">
    <source>
        <dbReference type="Proteomes" id="UP000475862"/>
    </source>
</evidence>
<dbReference type="Proteomes" id="UP000475862">
    <property type="component" value="Unassembled WGS sequence"/>
</dbReference>
<accession>A0A6G0TAT1</accession>
<reference evidence="1 2" key="1">
    <citation type="submission" date="2019-08" db="EMBL/GenBank/DDBJ databases">
        <title>The genome of the soybean aphid Biotype 1, its phylome, world population structure and adaptation to the North American continent.</title>
        <authorList>
            <person name="Giordano R."/>
            <person name="Donthu R.K."/>
            <person name="Hernandez A.G."/>
            <person name="Wright C.L."/>
            <person name="Zimin A.V."/>
        </authorList>
    </citation>
    <scope>NUCLEOTIDE SEQUENCE [LARGE SCALE GENOMIC DNA]</scope>
    <source>
        <tissue evidence="1">Whole aphids</tissue>
    </source>
</reference>
<evidence type="ECO:0000313" key="1">
    <source>
        <dbReference type="EMBL" id="KAE9528108.1"/>
    </source>
</evidence>
<sequence length="201" mass="23161">MIASLSVTPIAQNQNNVNWNSKNIRTLRGSRLRVACTTSRRQSVPIRIRNWKIRCIILTTGSRLQIHNVNLIIIVYYTPIELNEKSLNVGRMMIGIQYTMGNIGVCYSNIQYQSLYIHITHVVPASLEAPCTSLHRRAHYNVANTYFLKYSHMGHFFKASTTRNPNYKHICQFFETIKARKRMRADASATAALLPRFSHHL</sequence>
<keyword evidence="2" id="KW-1185">Reference proteome</keyword>
<name>A0A6G0TAT1_APHGL</name>
<protein>
    <submittedName>
        <fullName evidence="1">Uncharacterized protein</fullName>
    </submittedName>
</protein>
<gene>
    <name evidence="1" type="ORF">AGLY_012530</name>
</gene>
<comment type="caution">
    <text evidence="1">The sequence shown here is derived from an EMBL/GenBank/DDBJ whole genome shotgun (WGS) entry which is preliminary data.</text>
</comment>